<dbReference type="AlphaFoldDB" id="A0A0G0QK77"/>
<dbReference type="SUPFAM" id="SSF50249">
    <property type="entry name" value="Nucleic acid-binding proteins"/>
    <property type="match status" value="1"/>
</dbReference>
<dbReference type="PANTHER" id="PTHR11586">
    <property type="entry name" value="TRNA-AMINOACYLATION COFACTOR ARC1 FAMILY MEMBER"/>
    <property type="match status" value="1"/>
</dbReference>
<evidence type="ECO:0000256" key="1">
    <source>
        <dbReference type="ARBA" id="ARBA00022555"/>
    </source>
</evidence>
<feature type="region of interest" description="Disordered" evidence="4">
    <location>
        <begin position="107"/>
        <end position="132"/>
    </location>
</feature>
<keyword evidence="6" id="KW-0436">Ligase</keyword>
<evidence type="ECO:0000256" key="3">
    <source>
        <dbReference type="PROSITE-ProRule" id="PRU00209"/>
    </source>
</evidence>
<feature type="domain" description="TRNA-binding" evidence="5">
    <location>
        <begin position="8"/>
        <end position="132"/>
    </location>
</feature>
<dbReference type="EMBL" id="LBWQ01000044">
    <property type="protein sequence ID" value="KKR10810.1"/>
    <property type="molecule type" value="Genomic_DNA"/>
</dbReference>
<accession>A0A0G0QK77</accession>
<evidence type="ECO:0000313" key="7">
    <source>
        <dbReference type="Proteomes" id="UP000034690"/>
    </source>
</evidence>
<dbReference type="GO" id="GO:0000049">
    <property type="term" value="F:tRNA binding"/>
    <property type="evidence" value="ECO:0007669"/>
    <property type="project" value="UniProtKB-UniRule"/>
</dbReference>
<protein>
    <submittedName>
        <fullName evidence="6">Putative methionyl-tRNA synthetase</fullName>
    </submittedName>
</protein>
<comment type="caution">
    <text evidence="6">The sequence shown here is derived from an EMBL/GenBank/DDBJ whole genome shotgun (WGS) entry which is preliminary data.</text>
</comment>
<dbReference type="InterPro" id="IPR051270">
    <property type="entry name" value="Tyrosine-tRNA_ligase_regulator"/>
</dbReference>
<feature type="compositionally biased region" description="Basic and acidic residues" evidence="4">
    <location>
        <begin position="107"/>
        <end position="116"/>
    </location>
</feature>
<dbReference type="Proteomes" id="UP000034690">
    <property type="component" value="Unassembled WGS sequence"/>
</dbReference>
<evidence type="ECO:0000313" key="6">
    <source>
        <dbReference type="EMBL" id="KKR10810.1"/>
    </source>
</evidence>
<organism evidence="6 7">
    <name type="scientific">Candidatus Woesebacteria bacterium GW2011_GWA1_39_21b</name>
    <dbReference type="NCBI Taxonomy" id="1618551"/>
    <lineage>
        <taxon>Bacteria</taxon>
        <taxon>Candidatus Woeseibacteriota</taxon>
    </lineage>
</organism>
<sequence length="132" mass="14750">MAQVKIDDFQKMDIRIGTVIKAEVPKWSHWVIKLTVDFGPAFAKATAGKRERTIFAGVLGFYEPKDLKGKQFPFIVNLEPKKIGPEGDYSQGMMLAGVEKLEKSVKVMDSETDEKPVLLNPSEKVPNGTKVR</sequence>
<dbReference type="InterPro" id="IPR002547">
    <property type="entry name" value="tRNA-bd_dom"/>
</dbReference>
<gene>
    <name evidence="6" type="ORF">UT40_C0044G0006</name>
</gene>
<evidence type="ECO:0000259" key="5">
    <source>
        <dbReference type="PROSITE" id="PS50886"/>
    </source>
</evidence>
<dbReference type="PANTHER" id="PTHR11586:SF37">
    <property type="entry name" value="TRNA-BINDING DOMAIN-CONTAINING PROTEIN"/>
    <property type="match status" value="1"/>
</dbReference>
<dbReference type="PROSITE" id="PS50886">
    <property type="entry name" value="TRBD"/>
    <property type="match status" value="1"/>
</dbReference>
<evidence type="ECO:0000256" key="4">
    <source>
        <dbReference type="SAM" id="MobiDB-lite"/>
    </source>
</evidence>
<keyword evidence="6" id="KW-0030">Aminoacyl-tRNA synthetase</keyword>
<reference evidence="6 7" key="1">
    <citation type="journal article" date="2015" name="Nature">
        <title>rRNA introns, odd ribosomes, and small enigmatic genomes across a large radiation of phyla.</title>
        <authorList>
            <person name="Brown C.T."/>
            <person name="Hug L.A."/>
            <person name="Thomas B.C."/>
            <person name="Sharon I."/>
            <person name="Castelle C.J."/>
            <person name="Singh A."/>
            <person name="Wilkins M.J."/>
            <person name="Williams K.H."/>
            <person name="Banfield J.F."/>
        </authorList>
    </citation>
    <scope>NUCLEOTIDE SEQUENCE [LARGE SCALE GENOMIC DNA]</scope>
</reference>
<name>A0A0G0QK77_9BACT</name>
<keyword evidence="1 3" id="KW-0820">tRNA-binding</keyword>
<dbReference type="InterPro" id="IPR012340">
    <property type="entry name" value="NA-bd_OB-fold"/>
</dbReference>
<dbReference type="Gene3D" id="2.40.50.140">
    <property type="entry name" value="Nucleic acid-binding proteins"/>
    <property type="match status" value="1"/>
</dbReference>
<keyword evidence="2 3" id="KW-0694">RNA-binding</keyword>
<dbReference type="GO" id="GO:0004812">
    <property type="term" value="F:aminoacyl-tRNA ligase activity"/>
    <property type="evidence" value="ECO:0007669"/>
    <property type="project" value="UniProtKB-KW"/>
</dbReference>
<evidence type="ECO:0000256" key="2">
    <source>
        <dbReference type="ARBA" id="ARBA00022884"/>
    </source>
</evidence>
<dbReference type="Pfam" id="PF01588">
    <property type="entry name" value="tRNA_bind"/>
    <property type="match status" value="1"/>
</dbReference>
<proteinExistence type="predicted"/>